<evidence type="ECO:0008006" key="5">
    <source>
        <dbReference type="Google" id="ProtNLM"/>
    </source>
</evidence>
<evidence type="ECO:0000313" key="4">
    <source>
        <dbReference type="Proteomes" id="UP000494330"/>
    </source>
</evidence>
<feature type="signal peptide" evidence="2">
    <location>
        <begin position="1"/>
        <end position="27"/>
    </location>
</feature>
<feature type="chain" id="PRO_5044427032" description="Lipoprotein" evidence="2">
    <location>
        <begin position="28"/>
        <end position="107"/>
    </location>
</feature>
<protein>
    <recommendedName>
        <fullName evidence="5">Lipoprotein</fullName>
    </recommendedName>
</protein>
<evidence type="ECO:0000256" key="2">
    <source>
        <dbReference type="SAM" id="SignalP"/>
    </source>
</evidence>
<sequence>MRKLLSLSFGAVTIVLAAVGPPAPACADESAPPDRAMLLAANAPSMQRGNDAGIVTVSAPLSAGRSSVTLWDEIPPPLLPTPTPLPAPQPGNVQHVTEEHAQGSARQ</sequence>
<feature type="region of interest" description="Disordered" evidence="1">
    <location>
        <begin position="73"/>
        <end position="107"/>
    </location>
</feature>
<proteinExistence type="predicted"/>
<keyword evidence="4" id="KW-1185">Reference proteome</keyword>
<keyword evidence="2" id="KW-0732">Signal</keyword>
<evidence type="ECO:0000313" key="3">
    <source>
        <dbReference type="EMBL" id="VWC38199.1"/>
    </source>
</evidence>
<name>A0A6P2RMV8_9BURK</name>
<feature type="compositionally biased region" description="Pro residues" evidence="1">
    <location>
        <begin position="74"/>
        <end position="89"/>
    </location>
</feature>
<evidence type="ECO:0000256" key="1">
    <source>
        <dbReference type="SAM" id="MobiDB-lite"/>
    </source>
</evidence>
<reference evidence="3 4" key="1">
    <citation type="submission" date="2019-09" db="EMBL/GenBank/DDBJ databases">
        <authorList>
            <person name="Depoorter E."/>
        </authorList>
    </citation>
    <scope>NUCLEOTIDE SEQUENCE [LARGE SCALE GENOMIC DNA]</scope>
    <source>
        <strain evidence="3">LMG 30113</strain>
    </source>
</reference>
<dbReference type="EMBL" id="CABVQD010000039">
    <property type="protein sequence ID" value="VWC38199.1"/>
    <property type="molecule type" value="Genomic_DNA"/>
</dbReference>
<organism evidence="3 4">
    <name type="scientific">Burkholderia paludis</name>
    <dbReference type="NCBI Taxonomy" id="1506587"/>
    <lineage>
        <taxon>Bacteria</taxon>
        <taxon>Pseudomonadati</taxon>
        <taxon>Pseudomonadota</taxon>
        <taxon>Betaproteobacteria</taxon>
        <taxon>Burkholderiales</taxon>
        <taxon>Burkholderiaceae</taxon>
        <taxon>Burkholderia</taxon>
        <taxon>Burkholderia cepacia complex</taxon>
    </lineage>
</organism>
<dbReference type="RefSeq" id="WP_031399986.1">
    <property type="nucleotide sequence ID" value="NZ_CABVQD010000039.1"/>
</dbReference>
<accession>A0A6P2RMV8</accession>
<gene>
    <name evidence="3" type="ORF">BPA30113_06716</name>
</gene>
<dbReference type="Proteomes" id="UP000494330">
    <property type="component" value="Unassembled WGS sequence"/>
</dbReference>
<dbReference type="AlphaFoldDB" id="A0A6P2RMV8"/>